<dbReference type="Pfam" id="PF02583">
    <property type="entry name" value="Trns_repr_metal"/>
    <property type="match status" value="1"/>
</dbReference>
<sequence>MSHSIHNKKLLARIRKIKGQAQGLENMLVPETEQSEASVPADCMKVLQQIAALKGAVNGLMMEVLEEHLREHLGVVELTQAQREQEVDQVISVLKTYVK</sequence>
<accession>A0ABY7AQI8</accession>
<dbReference type="InterPro" id="IPR003735">
    <property type="entry name" value="Metal_Tscrpt_repr"/>
</dbReference>
<reference evidence="2" key="1">
    <citation type="submission" date="2022-10" db="EMBL/GenBank/DDBJ databases">
        <title>Catenovulum adriacola sp. nov. isolated in the Harbour of Susak.</title>
        <authorList>
            <person name="Schoch T."/>
            <person name="Reich S.J."/>
            <person name="Stoeferle S."/>
            <person name="Flaiz M."/>
            <person name="Kazda M."/>
            <person name="Riedel C.U."/>
            <person name="Duerre P."/>
        </authorList>
    </citation>
    <scope>NUCLEOTIDE SEQUENCE</scope>
    <source>
        <strain evidence="2">TS8</strain>
    </source>
</reference>
<evidence type="ECO:0000313" key="2">
    <source>
        <dbReference type="EMBL" id="WAJ71528.1"/>
    </source>
</evidence>
<gene>
    <name evidence="2" type="ORF">OLW01_06955</name>
</gene>
<dbReference type="Gene3D" id="1.20.58.1000">
    <property type="entry name" value="Metal-sensitive repressor, helix protomer"/>
    <property type="match status" value="1"/>
</dbReference>
<evidence type="ECO:0000256" key="1">
    <source>
        <dbReference type="ARBA" id="ARBA00005260"/>
    </source>
</evidence>
<keyword evidence="3" id="KW-1185">Reference proteome</keyword>
<dbReference type="PANTHER" id="PTHR33677">
    <property type="entry name" value="TRANSCRIPTIONAL REPRESSOR FRMR-RELATED"/>
    <property type="match status" value="1"/>
</dbReference>
<comment type="similarity">
    <text evidence="1">Belongs to the FrmR/RcnR family.</text>
</comment>
<dbReference type="EMBL" id="CP109965">
    <property type="protein sequence ID" value="WAJ71528.1"/>
    <property type="molecule type" value="Genomic_DNA"/>
</dbReference>
<organism evidence="2 3">
    <name type="scientific">Catenovulum adriaticum</name>
    <dbReference type="NCBI Taxonomy" id="2984846"/>
    <lineage>
        <taxon>Bacteria</taxon>
        <taxon>Pseudomonadati</taxon>
        <taxon>Pseudomonadota</taxon>
        <taxon>Gammaproteobacteria</taxon>
        <taxon>Alteromonadales</taxon>
        <taxon>Alteromonadaceae</taxon>
        <taxon>Catenovulum</taxon>
    </lineage>
</organism>
<dbReference type="InterPro" id="IPR038390">
    <property type="entry name" value="Metal_Tscrpt_repr_sf"/>
</dbReference>
<dbReference type="Proteomes" id="UP001163726">
    <property type="component" value="Chromosome"/>
</dbReference>
<name>A0ABY7AQI8_9ALTE</name>
<proteinExistence type="inferred from homology"/>
<dbReference type="RefSeq" id="WP_268076076.1">
    <property type="nucleotide sequence ID" value="NZ_CP109965.1"/>
</dbReference>
<evidence type="ECO:0000313" key="3">
    <source>
        <dbReference type="Proteomes" id="UP001163726"/>
    </source>
</evidence>
<protein>
    <submittedName>
        <fullName evidence="2">Metal/formaldehyde-sensitive transcriptional repressor</fullName>
    </submittedName>
</protein>
<dbReference type="PANTHER" id="PTHR33677:SF5">
    <property type="entry name" value="TRANSCRIPTIONAL REPRESSOR FRMR"/>
    <property type="match status" value="1"/>
</dbReference>
<dbReference type="CDD" id="cd10153">
    <property type="entry name" value="RcnR-FrmR-like_DUF156"/>
    <property type="match status" value="1"/>
</dbReference>